<dbReference type="GO" id="GO:0005856">
    <property type="term" value="C:cytoskeleton"/>
    <property type="evidence" value="ECO:0007669"/>
    <property type="project" value="UniProtKB-SubCell"/>
</dbReference>
<dbReference type="GO" id="GO:0003785">
    <property type="term" value="F:actin monomer binding"/>
    <property type="evidence" value="ECO:0007669"/>
    <property type="project" value="TreeGrafter"/>
</dbReference>
<keyword evidence="5 6" id="KW-0206">Cytoskeleton</keyword>
<dbReference type="Proteomes" id="UP000027222">
    <property type="component" value="Unassembled WGS sequence"/>
</dbReference>
<evidence type="ECO:0000313" key="9">
    <source>
        <dbReference type="Proteomes" id="UP000027222"/>
    </source>
</evidence>
<accession>A0A067TJT8</accession>
<dbReference type="SMART" id="SM00392">
    <property type="entry name" value="PROF"/>
    <property type="match status" value="1"/>
</dbReference>
<dbReference type="PANTHER" id="PTHR11604:SF0">
    <property type="entry name" value="PROFILIN"/>
    <property type="match status" value="1"/>
</dbReference>
<dbReference type="FunFam" id="3.30.450.30:FF:000001">
    <property type="entry name" value="Profilin"/>
    <property type="match status" value="1"/>
</dbReference>
<keyword evidence="4 7" id="KW-0009">Actin-binding</keyword>
<evidence type="ECO:0000256" key="6">
    <source>
        <dbReference type="RuleBase" id="RU003908"/>
    </source>
</evidence>
<dbReference type="HOGENOM" id="CLU_120772_1_1_1"/>
<dbReference type="AlphaFoldDB" id="A0A067TJT8"/>
<dbReference type="PRINTS" id="PR00392">
    <property type="entry name" value="PROFILIN"/>
</dbReference>
<organism evidence="8 9">
    <name type="scientific">Galerina marginata (strain CBS 339.88)</name>
    <dbReference type="NCBI Taxonomy" id="685588"/>
    <lineage>
        <taxon>Eukaryota</taxon>
        <taxon>Fungi</taxon>
        <taxon>Dikarya</taxon>
        <taxon>Basidiomycota</taxon>
        <taxon>Agaricomycotina</taxon>
        <taxon>Agaricomycetes</taxon>
        <taxon>Agaricomycetidae</taxon>
        <taxon>Agaricales</taxon>
        <taxon>Agaricineae</taxon>
        <taxon>Strophariaceae</taxon>
        <taxon>Galerina</taxon>
    </lineage>
</organism>
<dbReference type="GO" id="GO:0005938">
    <property type="term" value="C:cell cortex"/>
    <property type="evidence" value="ECO:0007669"/>
    <property type="project" value="TreeGrafter"/>
</dbReference>
<dbReference type="STRING" id="685588.A0A067TJT8"/>
<reference evidence="9" key="1">
    <citation type="journal article" date="2014" name="Proc. Natl. Acad. Sci. U.S.A.">
        <title>Extensive sampling of basidiomycete genomes demonstrates inadequacy of the white-rot/brown-rot paradigm for wood decay fungi.</title>
        <authorList>
            <person name="Riley R."/>
            <person name="Salamov A.A."/>
            <person name="Brown D.W."/>
            <person name="Nagy L.G."/>
            <person name="Floudas D."/>
            <person name="Held B.W."/>
            <person name="Levasseur A."/>
            <person name="Lombard V."/>
            <person name="Morin E."/>
            <person name="Otillar R."/>
            <person name="Lindquist E.A."/>
            <person name="Sun H."/>
            <person name="LaButti K.M."/>
            <person name="Schmutz J."/>
            <person name="Jabbour D."/>
            <person name="Luo H."/>
            <person name="Baker S.E."/>
            <person name="Pisabarro A.G."/>
            <person name="Walton J.D."/>
            <person name="Blanchette R.A."/>
            <person name="Henrissat B."/>
            <person name="Martin F."/>
            <person name="Cullen D."/>
            <person name="Hibbett D.S."/>
            <person name="Grigoriev I.V."/>
        </authorList>
    </citation>
    <scope>NUCLEOTIDE SEQUENCE [LARGE SCALE GENOMIC DNA]</scope>
    <source>
        <strain evidence="9">CBS 339.88</strain>
    </source>
</reference>
<comment type="subunit">
    <text evidence="6">Occurs in many kinds of cells as a complex with monomeric actin in a 1:1 ratio.</text>
</comment>
<dbReference type="CDD" id="cd00148">
    <property type="entry name" value="PROF"/>
    <property type="match status" value="1"/>
</dbReference>
<sequence length="126" mass="13165">MSWQAYVDSNLVGSGKVSKAAILGLAGGVWAASSEYTLSTEEQKAIVNGFVKPDTVQASGVRLAGQKYFTLSANPRTIQAKKGADGAVIVKTKQAILVAEYNAPIQAAETTPIVEGLADYLISVGY</sequence>
<dbReference type="SUPFAM" id="SSF55770">
    <property type="entry name" value="Profilin (actin-binding protein)"/>
    <property type="match status" value="1"/>
</dbReference>
<evidence type="ECO:0000256" key="5">
    <source>
        <dbReference type="ARBA" id="ARBA00023212"/>
    </source>
</evidence>
<dbReference type="InterPro" id="IPR027310">
    <property type="entry name" value="Profilin_CS"/>
</dbReference>
<evidence type="ECO:0000256" key="2">
    <source>
        <dbReference type="ARBA" id="ARBA00010058"/>
    </source>
</evidence>
<dbReference type="Pfam" id="PF00235">
    <property type="entry name" value="Profilin"/>
    <property type="match status" value="1"/>
</dbReference>
<dbReference type="Gene3D" id="3.30.450.30">
    <property type="entry name" value="Dynein light chain 2a, cytoplasmic"/>
    <property type="match status" value="1"/>
</dbReference>
<evidence type="ECO:0000256" key="4">
    <source>
        <dbReference type="ARBA" id="ARBA00023203"/>
    </source>
</evidence>
<dbReference type="EMBL" id="KL142373">
    <property type="protein sequence ID" value="KDR79248.1"/>
    <property type="molecule type" value="Genomic_DNA"/>
</dbReference>
<evidence type="ECO:0000256" key="7">
    <source>
        <dbReference type="RuleBase" id="RU003909"/>
    </source>
</evidence>
<dbReference type="InterPro" id="IPR036140">
    <property type="entry name" value="PFN_sf"/>
</dbReference>
<comment type="function">
    <text evidence="6">Binds to actin and affects the structure of the cytoskeleton. At high concentrations, profilin prevents the polymerization of actin, whereas it enhances it at low concentrations.</text>
</comment>
<keyword evidence="3" id="KW-0963">Cytoplasm</keyword>
<evidence type="ECO:0000256" key="1">
    <source>
        <dbReference type="ARBA" id="ARBA00004245"/>
    </source>
</evidence>
<keyword evidence="9" id="KW-1185">Reference proteome</keyword>
<dbReference type="PRINTS" id="PR01640">
    <property type="entry name" value="PROFILINPLNT"/>
</dbReference>
<comment type="similarity">
    <text evidence="2 7">Belongs to the profilin family.</text>
</comment>
<name>A0A067TJT8_GALM3</name>
<proteinExistence type="inferred from homology"/>
<evidence type="ECO:0000256" key="3">
    <source>
        <dbReference type="ARBA" id="ARBA00022490"/>
    </source>
</evidence>
<comment type="subcellular location">
    <subcellularLocation>
        <location evidence="1">Cytoplasm</location>
        <location evidence="1">Cytoskeleton</location>
    </subcellularLocation>
</comment>
<gene>
    <name evidence="8" type="ORF">GALMADRAFT_223484</name>
</gene>
<dbReference type="OrthoDB" id="421374at2759"/>
<dbReference type="PANTHER" id="PTHR11604">
    <property type="entry name" value="PROFILIN"/>
    <property type="match status" value="1"/>
</dbReference>
<protein>
    <recommendedName>
        <fullName evidence="7">Profilin</fullName>
    </recommendedName>
</protein>
<evidence type="ECO:0000313" key="8">
    <source>
        <dbReference type="EMBL" id="KDR79248.1"/>
    </source>
</evidence>
<dbReference type="InterPro" id="IPR048278">
    <property type="entry name" value="PFN"/>
</dbReference>
<dbReference type="PROSITE" id="PS00414">
    <property type="entry name" value="PROFILIN"/>
    <property type="match status" value="1"/>
</dbReference>
<dbReference type="InterPro" id="IPR005455">
    <property type="entry name" value="PFN_euk"/>
</dbReference>